<sequence length="519" mass="56756">MNETPNSHEVEPFGDEGNVAVIEIQPGVGLVVGDLLPEGLDVTPLSLLDDSARDKVTHAATQALGWANAGAQAAQGVVAARGLVQLDAATVQALKQGATLMQSQGKTLSVLMKNGKIVGHARFVPAAAGTASTMAASLGPAMVMLGIQAELNRLASLSKHNIELTRELRSTIKDGEWSETVGHHRDLREAVETAMRIGAVSDSVWQGVAPKRGELLSQVERASRALKRLTPQLPQKNKDAKERQQFLVEHAEEMIGDAQALVRAVDALTMYRLLEAGNAHARAEQDPREASRRDHLVEVSRQYDDEAKREAREVLRELRVELNVAAGLKANWYAFDRRLSRKNATDAAQLAGILNQMAERLGDATPQYEEPRFEALEQATAPSSLRTVLPWRLSDDERLLGVAEVADTSGIGVGDIGRRRYLAMTDRHLYVMVPREVESDGVVREPIPAESIRYVRVRPGDEKQPPRLTVATTEEDYSFEFGSWAKGSDKRDAAVQFSNLVASRMHLPADEVPVVPPQE</sequence>
<dbReference type="AlphaFoldDB" id="A0A417YYX5"/>
<evidence type="ECO:0000313" key="2">
    <source>
        <dbReference type="Proteomes" id="UP000285376"/>
    </source>
</evidence>
<protein>
    <submittedName>
        <fullName evidence="1">Uncharacterized protein</fullName>
    </submittedName>
</protein>
<comment type="caution">
    <text evidence="1">The sequence shown here is derived from an EMBL/GenBank/DDBJ whole genome shotgun (WGS) entry which is preliminary data.</text>
</comment>
<evidence type="ECO:0000313" key="1">
    <source>
        <dbReference type="EMBL" id="RHW42904.1"/>
    </source>
</evidence>
<accession>A0A417YYX5</accession>
<dbReference type="RefSeq" id="WP_118915133.1">
    <property type="nucleotide sequence ID" value="NZ_CBCRVH010000029.1"/>
</dbReference>
<gene>
    <name evidence="1" type="ORF">D1832_14685</name>
</gene>
<dbReference type="Proteomes" id="UP000285376">
    <property type="component" value="Unassembled WGS sequence"/>
</dbReference>
<dbReference type="EMBL" id="QWLM01000029">
    <property type="protein sequence ID" value="RHW42904.1"/>
    <property type="molecule type" value="Genomic_DNA"/>
</dbReference>
<proteinExistence type="predicted"/>
<organism evidence="1 2">
    <name type="scientific">Dermacoccus abyssi</name>
    <dbReference type="NCBI Taxonomy" id="322596"/>
    <lineage>
        <taxon>Bacteria</taxon>
        <taxon>Bacillati</taxon>
        <taxon>Actinomycetota</taxon>
        <taxon>Actinomycetes</taxon>
        <taxon>Micrococcales</taxon>
        <taxon>Dermacoccaceae</taxon>
        <taxon>Dermacoccus</taxon>
    </lineage>
</organism>
<name>A0A417YYX5_9MICO</name>
<reference evidence="1 2" key="1">
    <citation type="submission" date="2018-08" db="EMBL/GenBank/DDBJ databases">
        <title>Whole genome sequence analysis of Dermacoccus abyssi bacteria isolated from Deep Mariana trench Micromonospora spp reveals genes involved in the environmental adaptation and production of secondary metabolites.</title>
        <authorList>
            <person name="Abdel-Mageed W.M."/>
            <person name="Lehri B."/>
            <person name="Nouioui I."/>
            <person name="Goodfellow I."/>
            <person name="Jaspars M."/>
            <person name="Karlyshev A."/>
        </authorList>
    </citation>
    <scope>NUCLEOTIDE SEQUENCE [LARGE SCALE GENOMIC DNA]</scope>
    <source>
        <strain evidence="1 2">MT1.1</strain>
    </source>
</reference>